<accession>A0A854WFG6</accession>
<dbReference type="SUPFAM" id="SSF53335">
    <property type="entry name" value="S-adenosyl-L-methionine-dependent methyltransferases"/>
    <property type="match status" value="1"/>
</dbReference>
<evidence type="ECO:0000256" key="1">
    <source>
        <dbReference type="PIRSR" id="PIRSR018249-1"/>
    </source>
</evidence>
<organism evidence="5 6">
    <name type="scientific">Streptococcus parauberis</name>
    <dbReference type="NCBI Taxonomy" id="1348"/>
    <lineage>
        <taxon>Bacteria</taxon>
        <taxon>Bacillati</taxon>
        <taxon>Bacillota</taxon>
        <taxon>Bacilli</taxon>
        <taxon>Lactobacillales</taxon>
        <taxon>Streptococcaceae</taxon>
        <taxon>Streptococcus</taxon>
    </lineage>
</organism>
<dbReference type="Gene3D" id="3.40.50.150">
    <property type="entry name" value="Vaccinia Virus protein VP39"/>
    <property type="match status" value="1"/>
</dbReference>
<reference evidence="5 6" key="1">
    <citation type="submission" date="2016-06" db="EMBL/GenBank/DDBJ databases">
        <authorList>
            <person name="Haines A.N."/>
            <person name="Council K.R."/>
        </authorList>
    </citation>
    <scope>NUCLEOTIDE SEQUENCE [LARGE SCALE GENOMIC DNA]</scope>
    <source>
        <strain evidence="5 6">SP158-29</strain>
    </source>
</reference>
<dbReference type="Proteomes" id="UP000217465">
    <property type="component" value="Unassembled WGS sequence"/>
</dbReference>
<dbReference type="InterPro" id="IPR041698">
    <property type="entry name" value="Methyltransf_25"/>
</dbReference>
<comment type="caution">
    <text evidence="5">The sequence shown here is derived from an EMBL/GenBank/DDBJ whole genome shotgun (WGS) entry which is preliminary data.</text>
</comment>
<feature type="binding site" evidence="1">
    <location>
        <position position="33"/>
    </location>
    <ligand>
        <name>Zn(2+)</name>
        <dbReference type="ChEBI" id="CHEBI:29105"/>
    </ligand>
</feature>
<dbReference type="InterPro" id="IPR048647">
    <property type="entry name" value="RlmA_N"/>
</dbReference>
<feature type="binding site" evidence="1">
    <location>
        <position position="37"/>
    </location>
    <ligand>
        <name>Zn(2+)</name>
        <dbReference type="ChEBI" id="CHEBI:29105"/>
    </ligand>
</feature>
<keyword evidence="1" id="KW-0862">Zinc</keyword>
<dbReference type="CDD" id="cd02440">
    <property type="entry name" value="AdoMet_MTases"/>
    <property type="match status" value="1"/>
</dbReference>
<feature type="binding site" evidence="2">
    <location>
        <position position="191"/>
    </location>
    <ligand>
        <name>S-adenosyl-L-methionine</name>
        <dbReference type="ChEBI" id="CHEBI:59789"/>
    </ligand>
</feature>
<keyword evidence="1" id="KW-0479">Metal-binding</keyword>
<dbReference type="GO" id="GO:0008168">
    <property type="term" value="F:methyltransferase activity"/>
    <property type="evidence" value="ECO:0007669"/>
    <property type="project" value="UniProtKB-KW"/>
</dbReference>
<feature type="binding site" evidence="1">
    <location>
        <position position="17"/>
    </location>
    <ligand>
        <name>Zn(2+)</name>
        <dbReference type="ChEBI" id="CHEBI:29105"/>
    </ligand>
</feature>
<name>A0A854WFG6_9STRE</name>
<gene>
    <name evidence="5" type="primary">rlmA</name>
    <name evidence="5" type="ORF">A9Y57_00427</name>
</gene>
<dbReference type="GO" id="GO:0046872">
    <property type="term" value="F:metal ion binding"/>
    <property type="evidence" value="ECO:0007669"/>
    <property type="project" value="UniProtKB-KW"/>
</dbReference>
<keyword evidence="2" id="KW-0949">S-adenosyl-L-methionine</keyword>
<evidence type="ECO:0000313" key="6">
    <source>
        <dbReference type="Proteomes" id="UP000217465"/>
    </source>
</evidence>
<feature type="domain" description="23S rRNA (guanine(745)-N(1))-methyltransferase N-terminal" evidence="4">
    <location>
        <begin position="15"/>
        <end position="50"/>
    </location>
</feature>
<evidence type="ECO:0000313" key="5">
    <source>
        <dbReference type="EMBL" id="PCH13793.1"/>
    </source>
</evidence>
<keyword evidence="5" id="KW-0489">Methyltransferase</keyword>
<dbReference type="GO" id="GO:0032259">
    <property type="term" value="P:methylation"/>
    <property type="evidence" value="ECO:0007669"/>
    <property type="project" value="UniProtKB-KW"/>
</dbReference>
<keyword evidence="5" id="KW-0808">Transferase</keyword>
<dbReference type="PIRSF" id="PIRSF018249">
    <property type="entry name" value="MyrA_prd"/>
    <property type="match status" value="1"/>
</dbReference>
<dbReference type="AlphaFoldDB" id="A0A854WFG6"/>
<sequence>MIDKRLRFEDSHSFFACPNCQNPLQKVHNSLKCANNHTFDLSKFGYVNLLGGKKVDDHYSKESFENRQLILERGYYDHILDGIHAFLQAHSEIGSVLDVGCGEGFYSRQLIDQLDKDFLAFDISKDSVQIAAKSDQSRLVKWFVSDLVHLPIQKKSIDCILDIFSPANYGEFKRVLTEQGLLLKVVPTEKHVQELRGKVAHLLKGDGYSNQKILNHLQESLEIVEEQELTATLTCSPEERDAFIQMTPLLFNVNKEAIDFSDVTQITVSAILIVAKAK</sequence>
<dbReference type="InterPro" id="IPR029063">
    <property type="entry name" value="SAM-dependent_MTases_sf"/>
</dbReference>
<dbReference type="Pfam" id="PF13649">
    <property type="entry name" value="Methyltransf_25"/>
    <property type="match status" value="1"/>
</dbReference>
<feature type="domain" description="Methyltransferase" evidence="3">
    <location>
        <begin position="96"/>
        <end position="169"/>
    </location>
</feature>
<dbReference type="InterPro" id="IPR016718">
    <property type="entry name" value="rRNA_m1G-MeTrfase_A_prd"/>
</dbReference>
<protein>
    <submittedName>
        <fullName evidence="5">23S rRNA (Guanine(745)-N(1))-methyltransferase</fullName>
    </submittedName>
</protein>
<feature type="binding site" evidence="2">
    <location>
        <position position="76"/>
    </location>
    <ligand>
        <name>S-adenosyl-L-methionine</name>
        <dbReference type="ChEBI" id="CHEBI:59789"/>
    </ligand>
</feature>
<evidence type="ECO:0000259" key="3">
    <source>
        <dbReference type="Pfam" id="PF13649"/>
    </source>
</evidence>
<evidence type="ECO:0000256" key="2">
    <source>
        <dbReference type="PIRSR" id="PIRSR018249-2"/>
    </source>
</evidence>
<proteinExistence type="predicted"/>
<feature type="binding site" evidence="2">
    <location>
        <begin position="103"/>
        <end position="104"/>
    </location>
    <ligand>
        <name>S-adenosyl-L-methionine</name>
        <dbReference type="ChEBI" id="CHEBI:59789"/>
    </ligand>
</feature>
<dbReference type="Pfam" id="PF21302">
    <property type="entry name" value="Zn_ribbon_RlmA"/>
    <property type="match status" value="1"/>
</dbReference>
<dbReference type="RefSeq" id="WP_096633348.1">
    <property type="nucleotide sequence ID" value="NZ_JAYEVX010000001.1"/>
</dbReference>
<feature type="binding site" evidence="1">
    <location>
        <position position="20"/>
    </location>
    <ligand>
        <name>Zn(2+)</name>
        <dbReference type="ChEBI" id="CHEBI:29105"/>
    </ligand>
</feature>
<dbReference type="EMBL" id="NSGR01000004">
    <property type="protein sequence ID" value="PCH13793.1"/>
    <property type="molecule type" value="Genomic_DNA"/>
</dbReference>
<evidence type="ECO:0000259" key="4">
    <source>
        <dbReference type="Pfam" id="PF21302"/>
    </source>
</evidence>